<evidence type="ECO:0000256" key="1">
    <source>
        <dbReference type="SAM" id="MobiDB-lite"/>
    </source>
</evidence>
<organism evidence="2 3">
    <name type="scientific">Neorhodopirellula pilleata</name>
    <dbReference type="NCBI Taxonomy" id="2714738"/>
    <lineage>
        <taxon>Bacteria</taxon>
        <taxon>Pseudomonadati</taxon>
        <taxon>Planctomycetota</taxon>
        <taxon>Planctomycetia</taxon>
        <taxon>Pirellulales</taxon>
        <taxon>Pirellulaceae</taxon>
        <taxon>Neorhodopirellula</taxon>
    </lineage>
</organism>
<reference evidence="2 3" key="1">
    <citation type="submission" date="2019-02" db="EMBL/GenBank/DDBJ databases">
        <title>Deep-cultivation of Planctomycetes and their phenomic and genomic characterization uncovers novel biology.</title>
        <authorList>
            <person name="Wiegand S."/>
            <person name="Jogler M."/>
            <person name="Boedeker C."/>
            <person name="Pinto D."/>
            <person name="Vollmers J."/>
            <person name="Rivas-Marin E."/>
            <person name="Kohn T."/>
            <person name="Peeters S.H."/>
            <person name="Heuer A."/>
            <person name="Rast P."/>
            <person name="Oberbeckmann S."/>
            <person name="Bunk B."/>
            <person name="Jeske O."/>
            <person name="Meyerdierks A."/>
            <person name="Storesund J.E."/>
            <person name="Kallscheuer N."/>
            <person name="Luecker S."/>
            <person name="Lage O.M."/>
            <person name="Pohl T."/>
            <person name="Merkel B.J."/>
            <person name="Hornburger P."/>
            <person name="Mueller R.-W."/>
            <person name="Bruemmer F."/>
            <person name="Labrenz M."/>
            <person name="Spormann A.M."/>
            <person name="Op Den Camp H."/>
            <person name="Overmann J."/>
            <person name="Amann R."/>
            <person name="Jetten M.S.M."/>
            <person name="Mascher T."/>
            <person name="Medema M.H."/>
            <person name="Devos D.P."/>
            <person name="Kaster A.-K."/>
            <person name="Ovreas L."/>
            <person name="Rohde M."/>
            <person name="Galperin M.Y."/>
            <person name="Jogler C."/>
        </authorList>
    </citation>
    <scope>NUCLEOTIDE SEQUENCE [LARGE SCALE GENOMIC DNA]</scope>
    <source>
        <strain evidence="2 3">Pla100</strain>
    </source>
</reference>
<feature type="region of interest" description="Disordered" evidence="1">
    <location>
        <begin position="183"/>
        <end position="209"/>
    </location>
</feature>
<dbReference type="AlphaFoldDB" id="A0A5C6A001"/>
<name>A0A5C6A001_9BACT</name>
<evidence type="ECO:0000313" key="2">
    <source>
        <dbReference type="EMBL" id="TWT92611.1"/>
    </source>
</evidence>
<dbReference type="RefSeq" id="WP_146580281.1">
    <property type="nucleotide sequence ID" value="NZ_SJPM01000011.1"/>
</dbReference>
<protein>
    <submittedName>
        <fullName evidence="2">Uncharacterized protein</fullName>
    </submittedName>
</protein>
<dbReference type="EMBL" id="SJPM01000011">
    <property type="protein sequence ID" value="TWT92611.1"/>
    <property type="molecule type" value="Genomic_DNA"/>
</dbReference>
<evidence type="ECO:0000313" key="3">
    <source>
        <dbReference type="Proteomes" id="UP000316213"/>
    </source>
</evidence>
<dbReference type="Proteomes" id="UP000316213">
    <property type="component" value="Unassembled WGS sequence"/>
</dbReference>
<accession>A0A5C6A001</accession>
<proteinExistence type="predicted"/>
<gene>
    <name evidence="2" type="ORF">Pla100_46310</name>
</gene>
<dbReference type="OrthoDB" id="292798at2"/>
<comment type="caution">
    <text evidence="2">The sequence shown here is derived from an EMBL/GenBank/DDBJ whole genome shotgun (WGS) entry which is preliminary data.</text>
</comment>
<keyword evidence="3" id="KW-1185">Reference proteome</keyword>
<sequence length="484" mass="52435">MFGLILIVHANLAGIAQAQTDEEMAMEMAMSGSESGSPDGTATSSAIPLTKTEASPVVLWQMVRPDFSRVAEELKRLQEPSSMPNAPIATGPKLRNEAHVAFRYGNLPLARELFFGHLALGEESATADLQSIQFSEYFRRPAWQIRWGLAIGITGDAEGTNFDPIVAGTGSGLNAGQNFEGMEPSEMQDSEFQQPGSDDPSMMSGEEGMNGFDDGSGRRAAPAVSIPEASIVDEAIAERMTELTGLVGETLASGMSTRIASGAFGAALTNVAEEDPTQGYTVGGDSVSSSEKRMWVPGVLFIGEGASREMTELAAKEDIELLLYVVVSLKVARTEEVQNITRAKIVDCKTGKTLVASGAMDNREVKRLVMTERGTPESHVTEQLDTFWKIIDSKLKLAPLPNLTPEVARRRVSQLIADPNYSNLRKMAEVRLFQHKGWLTQEEVDLAFEIIAGADGTKILYGPKSESIPIIRQMVNYSLVKKDE</sequence>